<gene>
    <name evidence="2" type="ORF">A2153_03790</name>
</gene>
<dbReference type="PROSITE" id="PS51910">
    <property type="entry name" value="GH18_2"/>
    <property type="match status" value="1"/>
</dbReference>
<evidence type="ECO:0000259" key="1">
    <source>
        <dbReference type="PROSITE" id="PS51910"/>
    </source>
</evidence>
<dbReference type="PANTHER" id="PTHR46066">
    <property type="entry name" value="CHITINASE DOMAIN-CONTAINING PROTEIN 1 FAMILY MEMBER"/>
    <property type="match status" value="1"/>
</dbReference>
<reference evidence="2 3" key="1">
    <citation type="journal article" date="2016" name="Nat. Commun.">
        <title>Thousands of microbial genomes shed light on interconnected biogeochemical processes in an aquifer system.</title>
        <authorList>
            <person name="Anantharaman K."/>
            <person name="Brown C.T."/>
            <person name="Hug L.A."/>
            <person name="Sharon I."/>
            <person name="Castelle C.J."/>
            <person name="Probst A.J."/>
            <person name="Thomas B.C."/>
            <person name="Singh A."/>
            <person name="Wilkins M.J."/>
            <person name="Karaoz U."/>
            <person name="Brodie E.L."/>
            <person name="Williams K.H."/>
            <person name="Hubbard S.S."/>
            <person name="Banfield J.F."/>
        </authorList>
    </citation>
    <scope>NUCLEOTIDE SEQUENCE [LARGE SCALE GENOMIC DNA]</scope>
</reference>
<dbReference type="Gene3D" id="3.20.20.80">
    <property type="entry name" value="Glycosidases"/>
    <property type="match status" value="1"/>
</dbReference>
<feature type="domain" description="GH18" evidence="1">
    <location>
        <begin position="1"/>
        <end position="79"/>
    </location>
</feature>
<dbReference type="EMBL" id="MFJB01000055">
    <property type="protein sequence ID" value="OGF99650.1"/>
    <property type="molecule type" value="Genomic_DNA"/>
</dbReference>
<evidence type="ECO:0000313" key="3">
    <source>
        <dbReference type="Proteomes" id="UP000177396"/>
    </source>
</evidence>
<name>A0A1F5YHK0_9BACT</name>
<accession>A0A1F5YHK0</accession>
<sequence length="79" mass="9358">MPTDETLDLLLKTNAQLEWDEEKQADFFTYIDGNDQKHLVWLEDSRSFKYKIDLAKAYQLGGIFIWYLGGEDPEIWKVI</sequence>
<dbReference type="AlphaFoldDB" id="A0A1F5YHK0"/>
<comment type="caution">
    <text evidence="2">The sequence shown here is derived from an EMBL/GenBank/DDBJ whole genome shotgun (WGS) entry which is preliminary data.</text>
</comment>
<dbReference type="InterPro" id="IPR001223">
    <property type="entry name" value="Glyco_hydro18_cat"/>
</dbReference>
<dbReference type="Pfam" id="PF00704">
    <property type="entry name" value="Glyco_hydro_18"/>
    <property type="match status" value="1"/>
</dbReference>
<organism evidence="2 3">
    <name type="scientific">Candidatus Gottesmanbacteria bacterium RBG_16_38_7b</name>
    <dbReference type="NCBI Taxonomy" id="1798372"/>
    <lineage>
        <taxon>Bacteria</taxon>
        <taxon>Candidatus Gottesmaniibacteriota</taxon>
    </lineage>
</organism>
<dbReference type="GO" id="GO:0005975">
    <property type="term" value="P:carbohydrate metabolic process"/>
    <property type="evidence" value="ECO:0007669"/>
    <property type="project" value="InterPro"/>
</dbReference>
<dbReference type="PANTHER" id="PTHR46066:SF2">
    <property type="entry name" value="CHITINASE DOMAIN-CONTAINING PROTEIN 1"/>
    <property type="match status" value="1"/>
</dbReference>
<dbReference type="Proteomes" id="UP000177396">
    <property type="component" value="Unassembled WGS sequence"/>
</dbReference>
<dbReference type="SUPFAM" id="SSF51445">
    <property type="entry name" value="(Trans)glycosidases"/>
    <property type="match status" value="1"/>
</dbReference>
<proteinExistence type="predicted"/>
<dbReference type="InterPro" id="IPR017853">
    <property type="entry name" value="GH"/>
</dbReference>
<evidence type="ECO:0000313" key="2">
    <source>
        <dbReference type="EMBL" id="OGF99650.1"/>
    </source>
</evidence>
<protein>
    <recommendedName>
        <fullName evidence="1">GH18 domain-containing protein</fullName>
    </recommendedName>
</protein>